<sequence length="902" mass="98355">MMSENVSVESGDSSAAQASLATDTSPEVQEHSTPVASSVQQVASAAQASSADHKPCASEEVQVPLVTEVPVTAEVGQSEGNGHALETPSSMKVSSKAQTSLVIEASFDKEPIAAEAVSSAKSNTALKAPLTAQAPHVTEIPSGVPALSAGQVITVAKASSAAKAASTQASNVNAKAATETMKVDTALAEETALKSTVKHKMSNNKIAAPRKRRTPSPTKSKEAEEDETESEPEKQPKKRAKIVKGTKKRSQTPGRRKKMTADPQDNADEKQSTVEKKVEALSDEIKGRFGQIVWAKMGGYPFWPCIITDPRLLPKKLQETALKTLGTKYLVFFYVSNNFAPISFKKIVPWDDTKFGYREGYPEKDSKAPKRRVKLMTAIEIADKEAKLPIEERANGILKPVNRITDVEFLPDKIPLSVKRKPGRPPKAKPALKTTPKKTPAKRSSKEEAEDIAKLSGKKDDASAVTQEEGEDADVVVPTLSKEEIKAKVASRKAPKKKEADDIAHVPTAKKVPKVSTKQSKASNSVEIDSKRKKEIELVVPQKSVKSADIREMTEEAAKKKRDNGPKRKSKKDKGNYNVGDLAAFANKMVRLHANESSRNNDELVGMMQELFSEELMYRSDVERSGLAAIIALLRKSLSPTVGHTASALRKHMINILNNDTDIIRLGKKGTQDTAAHANKKRKTDKGSLVLQEETLKVVPSNELKEECAAKLSAPSNPKIVSSMKNTEALKDAEVKITKEKVLNHLVKKEEAEVAPVKEPLEAALAKDGAVIGEELAEKLKETTEKRSASPVKTEVAAVGAVNDQVDLFYTSEHMEKNRTIFVDMLSKILDQNGSRRTDLASEIEAALYERFKESNGDYLTQARIIIFGLKENISMRKRLFSGALHCLEFAYADDAFFKASE</sequence>
<keyword evidence="3" id="KW-0251">Elongation factor</keyword>
<organism evidence="3 4">
    <name type="scientific">Plasmopara halstedii</name>
    <name type="common">Downy mildew of sunflower</name>
    <dbReference type="NCBI Taxonomy" id="4781"/>
    <lineage>
        <taxon>Eukaryota</taxon>
        <taxon>Sar</taxon>
        <taxon>Stramenopiles</taxon>
        <taxon>Oomycota</taxon>
        <taxon>Peronosporomycetes</taxon>
        <taxon>Peronosporales</taxon>
        <taxon>Peronosporaceae</taxon>
        <taxon>Plasmopara</taxon>
    </lineage>
</organism>
<feature type="region of interest" description="Disordered" evidence="1">
    <location>
        <begin position="194"/>
        <end position="275"/>
    </location>
</feature>
<feature type="compositionally biased region" description="Low complexity" evidence="1">
    <location>
        <begin position="35"/>
        <end position="50"/>
    </location>
</feature>
<dbReference type="RefSeq" id="XP_024584799.1">
    <property type="nucleotide sequence ID" value="XM_024719507.1"/>
</dbReference>
<protein>
    <submittedName>
        <fullName evidence="3">Transcription elongation factor S-II, central domain</fullName>
    </submittedName>
</protein>
<dbReference type="Gene3D" id="2.30.30.140">
    <property type="match status" value="1"/>
</dbReference>
<evidence type="ECO:0000256" key="1">
    <source>
        <dbReference type="SAM" id="MobiDB-lite"/>
    </source>
</evidence>
<feature type="domain" description="PWWP" evidence="2">
    <location>
        <begin position="289"/>
        <end position="353"/>
    </location>
</feature>
<dbReference type="PROSITE" id="PS50812">
    <property type="entry name" value="PWWP"/>
    <property type="match status" value="1"/>
</dbReference>
<feature type="compositionally biased region" description="Basic residues" evidence="1">
    <location>
        <begin position="196"/>
        <end position="214"/>
    </location>
</feature>
<feature type="region of interest" description="Disordered" evidence="1">
    <location>
        <begin position="1"/>
        <end position="92"/>
    </location>
</feature>
<feature type="compositionally biased region" description="Polar residues" evidence="1">
    <location>
        <begin position="516"/>
        <end position="527"/>
    </location>
</feature>
<feature type="region of interest" description="Disordered" evidence="1">
    <location>
        <begin position="415"/>
        <end position="528"/>
    </location>
</feature>
<dbReference type="STRING" id="4781.A0A0P1B3A6"/>
<name>A0A0P1B3A6_PLAHL</name>
<dbReference type="OrthoDB" id="62853at2759"/>
<feature type="compositionally biased region" description="Basic and acidic residues" evidence="1">
    <location>
        <begin position="444"/>
        <end position="462"/>
    </location>
</feature>
<dbReference type="Gene3D" id="1.10.472.30">
    <property type="entry name" value="Transcription elongation factor S-II, central domain"/>
    <property type="match status" value="1"/>
</dbReference>
<dbReference type="Pfam" id="PF00855">
    <property type="entry name" value="PWWP"/>
    <property type="match status" value="1"/>
</dbReference>
<proteinExistence type="predicted"/>
<feature type="compositionally biased region" description="Polar residues" evidence="1">
    <location>
        <begin position="1"/>
        <end position="34"/>
    </location>
</feature>
<evidence type="ECO:0000313" key="3">
    <source>
        <dbReference type="EMBL" id="CEG48430.1"/>
    </source>
</evidence>
<keyword evidence="4" id="KW-1185">Reference proteome</keyword>
<dbReference type="CDD" id="cd05162">
    <property type="entry name" value="PWWP"/>
    <property type="match status" value="1"/>
</dbReference>
<feature type="compositionally biased region" description="Basic and acidic residues" evidence="1">
    <location>
        <begin position="550"/>
        <end position="566"/>
    </location>
</feature>
<feature type="region of interest" description="Disordered" evidence="1">
    <location>
        <begin position="550"/>
        <end position="577"/>
    </location>
</feature>
<keyword evidence="3" id="KW-0648">Protein biosynthesis</keyword>
<dbReference type="EMBL" id="CCYD01002939">
    <property type="protein sequence ID" value="CEG48430.1"/>
    <property type="molecule type" value="Genomic_DNA"/>
</dbReference>
<dbReference type="OMA" id="CIITDPR"/>
<dbReference type="InterPro" id="IPR036575">
    <property type="entry name" value="TFIIS_cen_dom_sf"/>
</dbReference>
<dbReference type="InterPro" id="IPR000313">
    <property type="entry name" value="PWWP_dom"/>
</dbReference>
<reference evidence="4" key="1">
    <citation type="submission" date="2014-09" db="EMBL/GenBank/DDBJ databases">
        <authorList>
            <person name="Sharma Rahul"/>
            <person name="Thines Marco"/>
        </authorList>
    </citation>
    <scope>NUCLEOTIDE SEQUENCE [LARGE SCALE GENOMIC DNA]</scope>
</reference>
<evidence type="ECO:0000313" key="4">
    <source>
        <dbReference type="Proteomes" id="UP000054928"/>
    </source>
</evidence>
<evidence type="ECO:0000259" key="2">
    <source>
        <dbReference type="PROSITE" id="PS50812"/>
    </source>
</evidence>
<dbReference type="SMART" id="SM00293">
    <property type="entry name" value="PWWP"/>
    <property type="match status" value="1"/>
</dbReference>
<dbReference type="GO" id="GO:0003746">
    <property type="term" value="F:translation elongation factor activity"/>
    <property type="evidence" value="ECO:0007669"/>
    <property type="project" value="UniProtKB-KW"/>
</dbReference>
<dbReference type="Proteomes" id="UP000054928">
    <property type="component" value="Unassembled WGS sequence"/>
</dbReference>
<dbReference type="GeneID" id="36401309"/>
<dbReference type="SUPFAM" id="SSF63748">
    <property type="entry name" value="Tudor/PWWP/MBT"/>
    <property type="match status" value="1"/>
</dbReference>
<feature type="compositionally biased region" description="Basic residues" evidence="1">
    <location>
        <begin position="236"/>
        <end position="258"/>
    </location>
</feature>
<accession>A0A0P1B3A6</accession>
<dbReference type="AlphaFoldDB" id="A0A0P1B3A6"/>
<feature type="compositionally biased region" description="Basic residues" evidence="1">
    <location>
        <begin position="418"/>
        <end position="427"/>
    </location>
</feature>
<dbReference type="GO" id="GO:0006351">
    <property type="term" value="P:DNA-templated transcription"/>
    <property type="evidence" value="ECO:0007669"/>
    <property type="project" value="InterPro"/>
</dbReference>
<dbReference type="SUPFAM" id="SSF46942">
    <property type="entry name" value="Elongation factor TFIIS domain 2"/>
    <property type="match status" value="1"/>
</dbReference>